<dbReference type="InterPro" id="IPR021906">
    <property type="entry name" value="BAF250/Osa"/>
</dbReference>
<dbReference type="GO" id="GO:0006338">
    <property type="term" value="P:chromatin remodeling"/>
    <property type="evidence" value="ECO:0007669"/>
    <property type="project" value="InterPro"/>
</dbReference>
<reference evidence="5 6" key="1">
    <citation type="submission" date="2016-08" db="EMBL/GenBank/DDBJ databases">
        <title>Genomes of anaerobic fungi encode conserved fungal cellulosomes for biomass hydrolysis.</title>
        <authorList>
            <consortium name="DOE Joint Genome Institute"/>
            <person name="Haitjema C.H."/>
            <person name="Gilmore S.P."/>
            <person name="Henske J.K."/>
            <person name="Solomon K.V."/>
            <person name="De Groot R."/>
            <person name="Kuo A."/>
            <person name="Mondo S.J."/>
            <person name="Salamov A.A."/>
            <person name="Labutti K."/>
            <person name="Zhao Z."/>
            <person name="Chiniquy J."/>
            <person name="Barry K."/>
            <person name="Brewer H.M."/>
            <person name="Purvine S.O."/>
            <person name="Wright A.T."/>
            <person name="Boxma B."/>
            <person name="Van Alen T."/>
            <person name="Hackstein J.H."/>
            <person name="Baker S.E."/>
            <person name="Grigoriev I.V."/>
            <person name="O'Malley M.A."/>
        </authorList>
    </citation>
    <scope>NUCLEOTIDE SEQUENCE [LARGE SCALE GENOMIC DNA]</scope>
    <source>
        <strain evidence="6">finn</strain>
    </source>
</reference>
<dbReference type="OrthoDB" id="1938591at2759"/>
<dbReference type="AlphaFoldDB" id="A0A1Y1VJE7"/>
<proteinExistence type="predicted"/>
<dbReference type="GO" id="GO:0031491">
    <property type="term" value="F:nucleosome binding"/>
    <property type="evidence" value="ECO:0007669"/>
    <property type="project" value="TreeGrafter"/>
</dbReference>
<feature type="compositionally biased region" description="Low complexity" evidence="3">
    <location>
        <begin position="501"/>
        <end position="514"/>
    </location>
</feature>
<comment type="caution">
    <text evidence="5">The sequence shown here is derived from an EMBL/GenBank/DDBJ whole genome shotgun (WGS) entry which is preliminary data.</text>
</comment>
<evidence type="ECO:0000256" key="1">
    <source>
        <dbReference type="ARBA" id="ARBA00004123"/>
    </source>
</evidence>
<accession>A0A1Y1VJE7</accession>
<protein>
    <recommendedName>
        <fullName evidence="4">ARID domain-containing protein</fullName>
    </recommendedName>
</protein>
<dbReference type="GO" id="GO:0005654">
    <property type="term" value="C:nucleoplasm"/>
    <property type="evidence" value="ECO:0007669"/>
    <property type="project" value="TreeGrafter"/>
</dbReference>
<dbReference type="GO" id="GO:0003677">
    <property type="term" value="F:DNA binding"/>
    <property type="evidence" value="ECO:0007669"/>
    <property type="project" value="InterPro"/>
</dbReference>
<dbReference type="GO" id="GO:0045893">
    <property type="term" value="P:positive regulation of DNA-templated transcription"/>
    <property type="evidence" value="ECO:0007669"/>
    <property type="project" value="TreeGrafter"/>
</dbReference>
<feature type="domain" description="ARID" evidence="4">
    <location>
        <begin position="357"/>
        <end position="450"/>
    </location>
</feature>
<dbReference type="EMBL" id="MCFH01000006">
    <property type="protein sequence ID" value="ORX57182.1"/>
    <property type="molecule type" value="Genomic_DNA"/>
</dbReference>
<dbReference type="InterPro" id="IPR001606">
    <property type="entry name" value="ARID_dom"/>
</dbReference>
<feature type="region of interest" description="Disordered" evidence="3">
    <location>
        <begin position="145"/>
        <end position="174"/>
    </location>
</feature>
<feature type="region of interest" description="Disordered" evidence="3">
    <location>
        <begin position="461"/>
        <end position="481"/>
    </location>
</feature>
<evidence type="ECO:0000256" key="2">
    <source>
        <dbReference type="ARBA" id="ARBA00023242"/>
    </source>
</evidence>
<dbReference type="GO" id="GO:0016514">
    <property type="term" value="C:SWI/SNF complex"/>
    <property type="evidence" value="ECO:0007669"/>
    <property type="project" value="InterPro"/>
</dbReference>
<feature type="compositionally biased region" description="Low complexity" evidence="3">
    <location>
        <begin position="532"/>
        <end position="575"/>
    </location>
</feature>
<keyword evidence="6" id="KW-1185">Reference proteome</keyword>
<organism evidence="5 6">
    <name type="scientific">Piromyces finnis</name>
    <dbReference type="NCBI Taxonomy" id="1754191"/>
    <lineage>
        <taxon>Eukaryota</taxon>
        <taxon>Fungi</taxon>
        <taxon>Fungi incertae sedis</taxon>
        <taxon>Chytridiomycota</taxon>
        <taxon>Chytridiomycota incertae sedis</taxon>
        <taxon>Neocallimastigomycetes</taxon>
        <taxon>Neocallimastigales</taxon>
        <taxon>Neocallimastigaceae</taxon>
        <taxon>Piromyces</taxon>
    </lineage>
</organism>
<dbReference type="Pfam" id="PF12031">
    <property type="entry name" value="BAF250_C"/>
    <property type="match status" value="1"/>
</dbReference>
<evidence type="ECO:0000313" key="6">
    <source>
        <dbReference type="Proteomes" id="UP000193719"/>
    </source>
</evidence>
<dbReference type="PANTHER" id="PTHR12656">
    <property type="entry name" value="BRG-1 ASSOCIATED FACTOR 250 BAF250"/>
    <property type="match status" value="1"/>
</dbReference>
<dbReference type="GO" id="GO:0035060">
    <property type="term" value="C:brahma complex"/>
    <property type="evidence" value="ECO:0007669"/>
    <property type="project" value="InterPro"/>
</dbReference>
<keyword evidence="2" id="KW-0539">Nucleus</keyword>
<gene>
    <name evidence="5" type="ORF">BCR36DRAFT_409504</name>
</gene>
<name>A0A1Y1VJE7_9FUNG</name>
<dbReference type="InterPro" id="IPR033388">
    <property type="entry name" value="BAF250_C"/>
</dbReference>
<evidence type="ECO:0000256" key="3">
    <source>
        <dbReference type="SAM" id="MobiDB-lite"/>
    </source>
</evidence>
<evidence type="ECO:0000259" key="4">
    <source>
        <dbReference type="PROSITE" id="PS51011"/>
    </source>
</evidence>
<comment type="subcellular location">
    <subcellularLocation>
        <location evidence="1">Nucleus</location>
    </subcellularLocation>
</comment>
<dbReference type="GO" id="GO:0006357">
    <property type="term" value="P:regulation of transcription by RNA polymerase II"/>
    <property type="evidence" value="ECO:0007669"/>
    <property type="project" value="TreeGrafter"/>
</dbReference>
<dbReference type="STRING" id="1754191.A0A1Y1VJE7"/>
<feature type="region of interest" description="Disordered" evidence="3">
    <location>
        <begin position="501"/>
        <end position="598"/>
    </location>
</feature>
<feature type="compositionally biased region" description="Polar residues" evidence="3">
    <location>
        <begin position="578"/>
        <end position="598"/>
    </location>
</feature>
<feature type="compositionally biased region" description="Polar residues" evidence="3">
    <location>
        <begin position="145"/>
        <end position="155"/>
    </location>
</feature>
<reference evidence="5 6" key="2">
    <citation type="submission" date="2016-08" db="EMBL/GenBank/DDBJ databases">
        <title>Pervasive Adenine N6-methylation of Active Genes in Fungi.</title>
        <authorList>
            <consortium name="DOE Joint Genome Institute"/>
            <person name="Mondo S.J."/>
            <person name="Dannebaum R.O."/>
            <person name="Kuo R.C."/>
            <person name="Labutti K."/>
            <person name="Haridas S."/>
            <person name="Kuo A."/>
            <person name="Salamov A."/>
            <person name="Ahrendt S.R."/>
            <person name="Lipzen A."/>
            <person name="Sullivan W."/>
            <person name="Andreopoulos W.B."/>
            <person name="Clum A."/>
            <person name="Lindquist E."/>
            <person name="Daum C."/>
            <person name="Ramamoorthy G.K."/>
            <person name="Gryganskyi A."/>
            <person name="Culley D."/>
            <person name="Magnuson J.K."/>
            <person name="James T.Y."/>
            <person name="O'Malley M.A."/>
            <person name="Stajich J.E."/>
            <person name="Spatafora J.W."/>
            <person name="Visel A."/>
            <person name="Grigoriev I.V."/>
        </authorList>
    </citation>
    <scope>NUCLEOTIDE SEQUENCE [LARGE SCALE GENOMIC DNA]</scope>
    <source>
        <strain evidence="6">finn</strain>
    </source>
</reference>
<dbReference type="Proteomes" id="UP000193719">
    <property type="component" value="Unassembled WGS sequence"/>
</dbReference>
<sequence>MNPNSYFYNTQKQNYIPPIKDNQELLMQRNLYYNDNKGQPSQPLYGIMSNSNILNSQVYQQQANLNSTQIQSLNIANQQLPIPQDINTNSKIKYVDTFQMSNNQPNQSLSQDWLNINNPIAINRIQSNPQPGKNPAFDNRILSKNQATSQQQPGQSVIGPQKNTPSLNKDNSKTLSFTHANLPTQQQQQQQSTQNTKVPIAIDTRNAFTNDNSAGFKLSPTHQNLANSIIQYKKGVMEGTRKPEPSFEKYINQCFGILSHQEQVEITKYIQTFQNENNSNANVKANANKEAVVSPNPLSNQYLTNKNNTTQQNQQPSIIKNEAFSTQEKKPVTSVNKPKYAIRHLTKHDLNSLKYMIDSREKFDDLFYRHFLKAKYKYFTPLQISGKNIDYYDIYSLLSFFGFEKLDSAGDGVWDQIIRTLNIYPDPSRIRSLLKAHCLPVFQPFNEFLLNDFKIPPEEVETTNENLPIPNEPIPSQSQSMMPNYMSINQISQNQIPQNQIPQNQIPQNQPPQNRLSANHLPQSQLPINSLPQNQTQQPISQPISQPQVIKQPMSHSIIQSQPQSQTQVTQPPVSYNDKPQSASPKKNDISNYNPSTNYSFKNYEPKIKTVENLSDETLNMIDKYVMDPEPKGVEELGLITTHSLEMQLKSGLDTEIVHALNTLSIISSDVYTNFSLVNDTELISVMTDMLDDCLKKFKLISSDDDIISISKLYDMEKDDFEQVYAPTIHRKTLKEEEKIKNRSLCLGNIFRNLSFIPDNQALFAQDTRLLQIILTTFKIQCDAHYLQDRESMDNDISSITNENVDQDCCYSETASCILEHRKNGIIFFSNISAYIKLPNEDFSSTLITILKDVIINSDDPFYSYPALEAIGKLGISDVNKNKLSSIAIDWYDIIDYTISLLPQDGLTLDIEPEDIAQIEIVMLNFYNICTFDDELKSKLANYPGFIPLMLRLSLYPNEFTNYLIQRNENNPMMFMYESPLFTQSRCQYYIQTLTPICQRAMRILHEISLYKETRSLFYPYEAKLVEISMFNMNIINKEISQLAGEILSSLREKELEFNL</sequence>
<dbReference type="PROSITE" id="PS51011">
    <property type="entry name" value="ARID"/>
    <property type="match status" value="1"/>
</dbReference>
<dbReference type="PANTHER" id="PTHR12656:SF5">
    <property type="entry name" value="TRITHORAX GROUP PROTEIN OSA"/>
    <property type="match status" value="1"/>
</dbReference>
<feature type="compositionally biased region" description="Polar residues" evidence="3">
    <location>
        <begin position="161"/>
        <end position="174"/>
    </location>
</feature>
<feature type="compositionally biased region" description="Polar residues" evidence="3">
    <location>
        <begin position="515"/>
        <end position="531"/>
    </location>
</feature>
<evidence type="ECO:0000313" key="5">
    <source>
        <dbReference type="EMBL" id="ORX57182.1"/>
    </source>
</evidence>